<dbReference type="GO" id="GO:0005886">
    <property type="term" value="C:plasma membrane"/>
    <property type="evidence" value="ECO:0007669"/>
    <property type="project" value="TreeGrafter"/>
</dbReference>
<gene>
    <name evidence="2" type="ORF">O3M35_011033</name>
</gene>
<comment type="caution">
    <text evidence="2">The sequence shown here is derived from an EMBL/GenBank/DDBJ whole genome shotgun (WGS) entry which is preliminary data.</text>
</comment>
<dbReference type="InterPro" id="IPR053202">
    <property type="entry name" value="EGF_Rcpt_Signaling_Reg"/>
</dbReference>
<accession>A0AAW1CXF6</accession>
<keyword evidence="1" id="KW-0472">Membrane</keyword>
<evidence type="ECO:0000313" key="3">
    <source>
        <dbReference type="Proteomes" id="UP001461498"/>
    </source>
</evidence>
<evidence type="ECO:0008006" key="4">
    <source>
        <dbReference type="Google" id="ProtNLM"/>
    </source>
</evidence>
<proteinExistence type="predicted"/>
<name>A0AAW1CXF6_9HEMI</name>
<dbReference type="GO" id="GO:0031902">
    <property type="term" value="C:late endosome membrane"/>
    <property type="evidence" value="ECO:0007669"/>
    <property type="project" value="TreeGrafter"/>
</dbReference>
<keyword evidence="1" id="KW-0812">Transmembrane</keyword>
<dbReference type="GO" id="GO:0005789">
    <property type="term" value="C:endoplasmic reticulum membrane"/>
    <property type="evidence" value="ECO:0007669"/>
    <property type="project" value="TreeGrafter"/>
</dbReference>
<evidence type="ECO:0000313" key="2">
    <source>
        <dbReference type="EMBL" id="KAK9502225.1"/>
    </source>
</evidence>
<dbReference type="PANTHER" id="PTHR34009:SF2">
    <property type="entry name" value="PROTEIN STAR"/>
    <property type="match status" value="1"/>
</dbReference>
<organism evidence="2 3">
    <name type="scientific">Rhynocoris fuscipes</name>
    <dbReference type="NCBI Taxonomy" id="488301"/>
    <lineage>
        <taxon>Eukaryota</taxon>
        <taxon>Metazoa</taxon>
        <taxon>Ecdysozoa</taxon>
        <taxon>Arthropoda</taxon>
        <taxon>Hexapoda</taxon>
        <taxon>Insecta</taxon>
        <taxon>Pterygota</taxon>
        <taxon>Neoptera</taxon>
        <taxon>Paraneoptera</taxon>
        <taxon>Hemiptera</taxon>
        <taxon>Heteroptera</taxon>
        <taxon>Panheteroptera</taxon>
        <taxon>Cimicomorpha</taxon>
        <taxon>Reduviidae</taxon>
        <taxon>Harpactorinae</taxon>
        <taxon>Harpactorini</taxon>
        <taxon>Rhynocoris</taxon>
    </lineage>
</organism>
<protein>
    <recommendedName>
        <fullName evidence="4">Protein Star</fullName>
    </recommendedName>
</protein>
<dbReference type="Proteomes" id="UP001461498">
    <property type="component" value="Unassembled WGS sequence"/>
</dbReference>
<dbReference type="GO" id="GO:0005794">
    <property type="term" value="C:Golgi apparatus"/>
    <property type="evidence" value="ECO:0007669"/>
    <property type="project" value="TreeGrafter"/>
</dbReference>
<dbReference type="PANTHER" id="PTHR34009">
    <property type="entry name" value="PROTEIN STAR"/>
    <property type="match status" value="1"/>
</dbReference>
<dbReference type="GO" id="GO:0006888">
    <property type="term" value="P:endoplasmic reticulum to Golgi vesicle-mediated transport"/>
    <property type="evidence" value="ECO:0007669"/>
    <property type="project" value="TreeGrafter"/>
</dbReference>
<dbReference type="GO" id="GO:0016197">
    <property type="term" value="P:endosomal transport"/>
    <property type="evidence" value="ECO:0007669"/>
    <property type="project" value="TreeGrafter"/>
</dbReference>
<sequence length="298" mass="34748">MDQFYIYVTQGGLYVLFLIYLSRWLVDNIYLKEHHNMTTYCSNHINSHSHKCLDHFLNSDSILDSDKDDLSEKLQMDDPSLVYNLRNTLIYSKNPQYIEISKYSKAQFRELFPLLVKSVSNKTNGFFIEFGAGDGIVNSLTLPLEQRFNWTGLLVEADPRFAAHLHRRGRKSLISSTCLGYQPTSFLGLFGINNYGKSKLLTEDWETYHTVEQMTCFPMYTYLLALNRTNIDLVIIDVNDKAVDYLTLPFDKVLIDVIMIKYLNYNDLAFLSNFMEQKNYETVGIKEKNSFIVFKKMK</sequence>
<reference evidence="2 3" key="1">
    <citation type="submission" date="2022-12" db="EMBL/GenBank/DDBJ databases">
        <title>Chromosome-level genome assembly of true bugs.</title>
        <authorList>
            <person name="Ma L."/>
            <person name="Li H."/>
        </authorList>
    </citation>
    <scope>NUCLEOTIDE SEQUENCE [LARGE SCALE GENOMIC DNA]</scope>
    <source>
        <strain evidence="2">Lab_2022b</strain>
    </source>
</reference>
<keyword evidence="3" id="KW-1185">Reference proteome</keyword>
<dbReference type="AlphaFoldDB" id="A0AAW1CXF6"/>
<keyword evidence="1" id="KW-1133">Transmembrane helix</keyword>
<dbReference type="EMBL" id="JAPXFL010000008">
    <property type="protein sequence ID" value="KAK9502225.1"/>
    <property type="molecule type" value="Genomic_DNA"/>
</dbReference>
<evidence type="ECO:0000256" key="1">
    <source>
        <dbReference type="SAM" id="Phobius"/>
    </source>
</evidence>
<feature type="transmembrane region" description="Helical" evidence="1">
    <location>
        <begin position="6"/>
        <end position="26"/>
    </location>
</feature>